<keyword evidence="2" id="KW-1185">Reference proteome</keyword>
<accession>A0ABT5CDX8</accession>
<dbReference type="EMBL" id="JAQNDK010000005">
    <property type="protein sequence ID" value="MDC0684639.1"/>
    <property type="molecule type" value="Genomic_DNA"/>
</dbReference>
<gene>
    <name evidence="1" type="ORF">POL72_43390</name>
</gene>
<name>A0ABT5CDX8_9BACT</name>
<reference evidence="1 2" key="1">
    <citation type="submission" date="2023-01" db="EMBL/GenBank/DDBJ databases">
        <title>Minimal conservation of predation-associated metabolite biosynthetic gene clusters underscores biosynthetic potential of Myxococcota including descriptions for ten novel species: Archangium lansinium sp. nov., Myxococcus landrumus sp. nov., Nannocystis bai.</title>
        <authorList>
            <person name="Ahearne A."/>
            <person name="Stevens C."/>
            <person name="Dowd S."/>
        </authorList>
    </citation>
    <scope>NUCLEOTIDE SEQUENCE [LARGE SCALE GENOMIC DNA]</scope>
    <source>
        <strain evidence="1 2">WIWO2</strain>
    </source>
</reference>
<dbReference type="Gene3D" id="3.40.50.2000">
    <property type="entry name" value="Glycogen Phosphorylase B"/>
    <property type="match status" value="2"/>
</dbReference>
<evidence type="ECO:0000313" key="1">
    <source>
        <dbReference type="EMBL" id="MDC0684639.1"/>
    </source>
</evidence>
<dbReference type="CDD" id="cd03801">
    <property type="entry name" value="GT4_PimA-like"/>
    <property type="match status" value="1"/>
</dbReference>
<proteinExistence type="predicted"/>
<dbReference type="Pfam" id="PF13692">
    <property type="entry name" value="Glyco_trans_1_4"/>
    <property type="match status" value="1"/>
</dbReference>
<evidence type="ECO:0000313" key="2">
    <source>
        <dbReference type="Proteomes" id="UP001217485"/>
    </source>
</evidence>
<protein>
    <submittedName>
        <fullName evidence="1">Glycosyltransferase family 4 protein</fullName>
    </submittedName>
</protein>
<sequence>MTGKKRILFVGSFNPPSDGRIGGQYFACRSLIESDLKDDFDFLLVDSTLDSIQVSSVFSRLPKIGSRVLRCVRELLLSEVDAVLLFSSSGLSFVEKGSIGLLGKMLGKKVVIFPRSGPIIDDVARSRLYRSYLGAVVSACDALICQSDYWRSFFLGMVPEGNGDKLVVIENWLPDSCFGEGGQKAYPGVMDRPLRLLYFNRIEKRKGIYDFLEAMLLLQRAGAWVEAKIYGDGSERENVKRFIAENQLRNTEYAGWLVSDKKDVISSFDLCLFTSHSEGFPNALLEVMALGVPVVSSRVGAVNDLIVSGKNGLLVDVGSPGQIAQAVQTLLREPALLQEFSRRSVERVRQANRLDDAITKFRSLLSTL</sequence>
<dbReference type="SUPFAM" id="SSF53756">
    <property type="entry name" value="UDP-Glycosyltransferase/glycogen phosphorylase"/>
    <property type="match status" value="1"/>
</dbReference>
<organism evidence="1 2">
    <name type="scientific">Sorangium atrum</name>
    <dbReference type="NCBI Taxonomy" id="2995308"/>
    <lineage>
        <taxon>Bacteria</taxon>
        <taxon>Pseudomonadati</taxon>
        <taxon>Myxococcota</taxon>
        <taxon>Polyangia</taxon>
        <taxon>Polyangiales</taxon>
        <taxon>Polyangiaceae</taxon>
        <taxon>Sorangium</taxon>
    </lineage>
</organism>
<dbReference type="Proteomes" id="UP001217485">
    <property type="component" value="Unassembled WGS sequence"/>
</dbReference>
<dbReference type="PANTHER" id="PTHR12526">
    <property type="entry name" value="GLYCOSYLTRANSFERASE"/>
    <property type="match status" value="1"/>
</dbReference>
<comment type="caution">
    <text evidence="1">The sequence shown here is derived from an EMBL/GenBank/DDBJ whole genome shotgun (WGS) entry which is preliminary data.</text>
</comment>
<dbReference type="RefSeq" id="WP_272102767.1">
    <property type="nucleotide sequence ID" value="NZ_JAQNDK010000005.1"/>
</dbReference>